<dbReference type="AlphaFoldDB" id="A0A7C1NAQ5"/>
<name>A0A7C1NAQ5_UNCW3</name>
<dbReference type="CDD" id="cd17574">
    <property type="entry name" value="REC_OmpR"/>
    <property type="match status" value="1"/>
</dbReference>
<organism evidence="9">
    <name type="scientific">candidate division WOR-3 bacterium</name>
    <dbReference type="NCBI Taxonomy" id="2052148"/>
    <lineage>
        <taxon>Bacteria</taxon>
        <taxon>Bacteria division WOR-3</taxon>
    </lineage>
</organism>
<keyword evidence="1 6" id="KW-0597">Phosphoprotein</keyword>
<keyword evidence="5" id="KW-0804">Transcription</keyword>
<dbReference type="PROSITE" id="PS50110">
    <property type="entry name" value="RESPONSE_REGULATORY"/>
    <property type="match status" value="1"/>
</dbReference>
<dbReference type="InterPro" id="IPR001789">
    <property type="entry name" value="Sig_transdc_resp-reg_receiver"/>
</dbReference>
<evidence type="ECO:0000256" key="6">
    <source>
        <dbReference type="PROSITE-ProRule" id="PRU00169"/>
    </source>
</evidence>
<evidence type="ECO:0000259" key="8">
    <source>
        <dbReference type="PROSITE" id="PS50110"/>
    </source>
</evidence>
<dbReference type="InterPro" id="IPR039420">
    <property type="entry name" value="WalR-like"/>
</dbReference>
<evidence type="ECO:0000256" key="2">
    <source>
        <dbReference type="ARBA" id="ARBA00023012"/>
    </source>
</evidence>
<feature type="domain" description="Response regulatory" evidence="8">
    <location>
        <begin position="6"/>
        <end position="122"/>
    </location>
</feature>
<dbReference type="SUPFAM" id="SSF52172">
    <property type="entry name" value="CheY-like"/>
    <property type="match status" value="1"/>
</dbReference>
<dbReference type="PANTHER" id="PTHR48111">
    <property type="entry name" value="REGULATOR OF RPOS"/>
    <property type="match status" value="1"/>
</dbReference>
<dbReference type="GO" id="GO:0032993">
    <property type="term" value="C:protein-DNA complex"/>
    <property type="evidence" value="ECO:0007669"/>
    <property type="project" value="TreeGrafter"/>
</dbReference>
<dbReference type="InterPro" id="IPR011006">
    <property type="entry name" value="CheY-like_superfamily"/>
</dbReference>
<keyword evidence="3" id="KW-0805">Transcription regulation</keyword>
<dbReference type="GO" id="GO:0006355">
    <property type="term" value="P:regulation of DNA-templated transcription"/>
    <property type="evidence" value="ECO:0007669"/>
    <property type="project" value="TreeGrafter"/>
</dbReference>
<dbReference type="EMBL" id="DSLG01000002">
    <property type="protein sequence ID" value="HEA86552.1"/>
    <property type="molecule type" value="Genomic_DNA"/>
</dbReference>
<gene>
    <name evidence="9" type="ORF">ENP94_00895</name>
    <name evidence="10" type="ORF">ENS16_04500</name>
</gene>
<accession>A0A7C1NAQ5</accession>
<feature type="region of interest" description="Disordered" evidence="7">
    <location>
        <begin position="120"/>
        <end position="167"/>
    </location>
</feature>
<dbReference type="GO" id="GO:0005829">
    <property type="term" value="C:cytosol"/>
    <property type="evidence" value="ECO:0007669"/>
    <property type="project" value="TreeGrafter"/>
</dbReference>
<protein>
    <submittedName>
        <fullName evidence="9">Response regulator transcription factor</fullName>
    </submittedName>
</protein>
<evidence type="ECO:0000256" key="1">
    <source>
        <dbReference type="ARBA" id="ARBA00022553"/>
    </source>
</evidence>
<sequence length="167" mass="18121">MSEKKKILIVEDEVNLRELVKARLEENNYEVITVADGFNAIIQSRKVKPDLIILDLMIPHIDGYAVCRVLKSTPELSGIPVIMFTARTSMDDMRRGMEMGADAYLMKPFKPEEMLAKIRELLERKESPPEAAPAATQGAPASGGSPEQGGQTSAENPAGNGAGPAAR</sequence>
<keyword evidence="4" id="KW-0238">DNA-binding</keyword>
<dbReference type="EMBL" id="DSTU01000006">
    <property type="protein sequence ID" value="HFJ53932.1"/>
    <property type="molecule type" value="Genomic_DNA"/>
</dbReference>
<dbReference type="GO" id="GO:0000156">
    <property type="term" value="F:phosphorelay response regulator activity"/>
    <property type="evidence" value="ECO:0007669"/>
    <property type="project" value="TreeGrafter"/>
</dbReference>
<dbReference type="FunFam" id="3.40.50.2300:FF:000001">
    <property type="entry name" value="DNA-binding response regulator PhoB"/>
    <property type="match status" value="1"/>
</dbReference>
<dbReference type="GO" id="GO:0000976">
    <property type="term" value="F:transcription cis-regulatory region binding"/>
    <property type="evidence" value="ECO:0007669"/>
    <property type="project" value="TreeGrafter"/>
</dbReference>
<reference evidence="9" key="1">
    <citation type="journal article" date="2020" name="mSystems">
        <title>Genome- and Community-Level Interaction Insights into Carbon Utilization and Element Cycling Functions of Hydrothermarchaeota in Hydrothermal Sediment.</title>
        <authorList>
            <person name="Zhou Z."/>
            <person name="Liu Y."/>
            <person name="Xu W."/>
            <person name="Pan J."/>
            <person name="Luo Z.H."/>
            <person name="Li M."/>
        </authorList>
    </citation>
    <scope>NUCLEOTIDE SEQUENCE [LARGE SCALE GENOMIC DNA]</scope>
    <source>
        <strain evidence="9">SpSt-265</strain>
        <strain evidence="10">SpSt-465</strain>
    </source>
</reference>
<feature type="modified residue" description="4-aspartylphosphate" evidence="6">
    <location>
        <position position="55"/>
    </location>
</feature>
<evidence type="ECO:0000256" key="4">
    <source>
        <dbReference type="ARBA" id="ARBA00023125"/>
    </source>
</evidence>
<dbReference type="Pfam" id="PF00072">
    <property type="entry name" value="Response_reg"/>
    <property type="match status" value="1"/>
</dbReference>
<proteinExistence type="predicted"/>
<evidence type="ECO:0000256" key="3">
    <source>
        <dbReference type="ARBA" id="ARBA00023015"/>
    </source>
</evidence>
<dbReference type="Gene3D" id="3.40.50.2300">
    <property type="match status" value="1"/>
</dbReference>
<feature type="compositionally biased region" description="Low complexity" evidence="7">
    <location>
        <begin position="156"/>
        <end position="167"/>
    </location>
</feature>
<dbReference type="SMART" id="SM00448">
    <property type="entry name" value="REC"/>
    <property type="match status" value="1"/>
</dbReference>
<evidence type="ECO:0000256" key="7">
    <source>
        <dbReference type="SAM" id="MobiDB-lite"/>
    </source>
</evidence>
<evidence type="ECO:0000256" key="5">
    <source>
        <dbReference type="ARBA" id="ARBA00023163"/>
    </source>
</evidence>
<keyword evidence="2" id="KW-0902">Two-component regulatory system</keyword>
<evidence type="ECO:0000313" key="9">
    <source>
        <dbReference type="EMBL" id="HEA86552.1"/>
    </source>
</evidence>
<dbReference type="PANTHER" id="PTHR48111:SF1">
    <property type="entry name" value="TWO-COMPONENT RESPONSE REGULATOR ORR33"/>
    <property type="match status" value="1"/>
</dbReference>
<feature type="compositionally biased region" description="Low complexity" evidence="7">
    <location>
        <begin position="132"/>
        <end position="145"/>
    </location>
</feature>
<evidence type="ECO:0000313" key="10">
    <source>
        <dbReference type="EMBL" id="HFJ53932.1"/>
    </source>
</evidence>
<comment type="caution">
    <text evidence="9">The sequence shown here is derived from an EMBL/GenBank/DDBJ whole genome shotgun (WGS) entry which is preliminary data.</text>
</comment>